<name>A0A1V4I9M7_9CLOT</name>
<sequence length="107" mass="13219">MNKRLRKKRGLSKIQDFECWDLDVTIINFVLPRLKKFKEININSYPEKCGSIENWHVLIDKMIWSFQFARDVKYWNYSNEYRSDDSNWNKYYAGMDLFKEYLVDLWD</sequence>
<dbReference type="AlphaFoldDB" id="A0A1V4I9M7"/>
<evidence type="ECO:0000313" key="1">
    <source>
        <dbReference type="EMBL" id="OPJ56639.1"/>
    </source>
</evidence>
<reference evidence="1 2" key="1">
    <citation type="submission" date="2017-03" db="EMBL/GenBank/DDBJ databases">
        <title>Genome sequence of Clostridium oryzae DSM 28571.</title>
        <authorList>
            <person name="Poehlein A."/>
            <person name="Daniel R."/>
        </authorList>
    </citation>
    <scope>NUCLEOTIDE SEQUENCE [LARGE SCALE GENOMIC DNA]</scope>
    <source>
        <strain evidence="1 2">DSM 28571</strain>
    </source>
</reference>
<protein>
    <submittedName>
        <fullName evidence="1">Uncharacterized protein</fullName>
    </submittedName>
</protein>
<gene>
    <name evidence="1" type="ORF">CLORY_42420</name>
</gene>
<accession>A0A1V4I9M7</accession>
<proteinExistence type="predicted"/>
<keyword evidence="2" id="KW-1185">Reference proteome</keyword>
<organism evidence="1 2">
    <name type="scientific">Clostridium oryzae</name>
    <dbReference type="NCBI Taxonomy" id="1450648"/>
    <lineage>
        <taxon>Bacteria</taxon>
        <taxon>Bacillati</taxon>
        <taxon>Bacillota</taxon>
        <taxon>Clostridia</taxon>
        <taxon>Eubacteriales</taxon>
        <taxon>Clostridiaceae</taxon>
        <taxon>Clostridium</taxon>
    </lineage>
</organism>
<evidence type="ECO:0000313" key="2">
    <source>
        <dbReference type="Proteomes" id="UP000190080"/>
    </source>
</evidence>
<dbReference type="Proteomes" id="UP000190080">
    <property type="component" value="Unassembled WGS sequence"/>
</dbReference>
<comment type="caution">
    <text evidence="1">The sequence shown here is derived from an EMBL/GenBank/DDBJ whole genome shotgun (WGS) entry which is preliminary data.</text>
</comment>
<dbReference type="RefSeq" id="WP_079428261.1">
    <property type="nucleotide sequence ID" value="NZ_MZGV01000093.1"/>
</dbReference>
<dbReference type="EMBL" id="MZGV01000093">
    <property type="protein sequence ID" value="OPJ56639.1"/>
    <property type="molecule type" value="Genomic_DNA"/>
</dbReference>